<evidence type="ECO:0000313" key="6">
    <source>
        <dbReference type="EMBL" id="ERL49668.1"/>
    </source>
</evidence>
<feature type="chain" id="PRO_5009977290" description="Outer membrane lipoprotein carrier protein LolA" evidence="5">
    <location>
        <begin position="39"/>
        <end position="210"/>
    </location>
</feature>
<proteinExistence type="predicted"/>
<keyword evidence="2" id="KW-0813">Transport</keyword>
<keyword evidence="3 5" id="KW-0732">Signal</keyword>
<accession>W1N2E2</accession>
<evidence type="ECO:0000256" key="4">
    <source>
        <dbReference type="ARBA" id="ARBA00022927"/>
    </source>
</evidence>
<keyword evidence="4" id="KW-0653">Protein transport</keyword>
<dbReference type="PATRIC" id="fig|1178482.3.peg.2763"/>
<gene>
    <name evidence="6" type="ORF">BJB45_00690</name>
</gene>
<evidence type="ECO:0000256" key="5">
    <source>
        <dbReference type="SAM" id="SignalP"/>
    </source>
</evidence>
<dbReference type="EMBL" id="AVBC01000039">
    <property type="protein sequence ID" value="ERL49668.1"/>
    <property type="molecule type" value="Genomic_DNA"/>
</dbReference>
<reference evidence="6 7" key="1">
    <citation type="submission" date="2013-08" db="EMBL/GenBank/DDBJ databases">
        <title>draft genome of Halomonas huanghegensis, strain BJGMM-B45T.</title>
        <authorList>
            <person name="Miao C."/>
            <person name="Wan Y."/>
            <person name="Jin W."/>
        </authorList>
    </citation>
    <scope>NUCLEOTIDE SEQUENCE [LARGE SCALE GENOMIC DNA]</scope>
    <source>
        <strain evidence="6 7">BJGMM-B45</strain>
    </source>
</reference>
<evidence type="ECO:0000256" key="3">
    <source>
        <dbReference type="ARBA" id="ARBA00022729"/>
    </source>
</evidence>
<comment type="caution">
    <text evidence="6">The sequence shown here is derived from an EMBL/GenBank/DDBJ whole genome shotgun (WGS) entry which is preliminary data.</text>
</comment>
<dbReference type="Proteomes" id="UP000019113">
    <property type="component" value="Unassembled WGS sequence"/>
</dbReference>
<dbReference type="SUPFAM" id="SSF89392">
    <property type="entry name" value="Prokaryotic lipoproteins and lipoprotein localization factors"/>
    <property type="match status" value="1"/>
</dbReference>
<evidence type="ECO:0008006" key="8">
    <source>
        <dbReference type="Google" id="ProtNLM"/>
    </source>
</evidence>
<dbReference type="STRING" id="1178482.AR456_02250"/>
<dbReference type="OrthoDB" id="6372173at2"/>
<dbReference type="RefSeq" id="WP_021819712.1">
    <property type="nucleotide sequence ID" value="NZ_AVBC01000039.1"/>
</dbReference>
<dbReference type="eggNOG" id="COG2834">
    <property type="taxonomic scope" value="Bacteria"/>
</dbReference>
<keyword evidence="7" id="KW-1185">Reference proteome</keyword>
<dbReference type="CDD" id="cd16325">
    <property type="entry name" value="LolA"/>
    <property type="match status" value="1"/>
</dbReference>
<sequence length="210" mass="23190">MTRLFSAALFSTALFSTVLFSTTLCTGLMALTRDQAHAADSAPSNTIDAERLASRLARQAPACVSFEQQRWIADLENELTSSGYFHRRPDGLVWQTLTPVESRVLLSPDNPELSPGMRALLPVLSGLLEGDWSELQEHFDIELDGEMNAWRAALKPRDKRVAEHLEQIALDGGVRIDGMNIQFTNGDRLSLTLEPVACSTLPQVATEDHE</sequence>
<evidence type="ECO:0000256" key="2">
    <source>
        <dbReference type="ARBA" id="ARBA00022448"/>
    </source>
</evidence>
<dbReference type="KEGG" id="hhu:AR456_02250"/>
<evidence type="ECO:0000313" key="7">
    <source>
        <dbReference type="Proteomes" id="UP000019113"/>
    </source>
</evidence>
<dbReference type="AlphaFoldDB" id="W1N2E2"/>
<dbReference type="Pfam" id="PF19574">
    <property type="entry name" value="LolA_3"/>
    <property type="match status" value="1"/>
</dbReference>
<organism evidence="6 7">
    <name type="scientific">Halomonas huangheensis</name>
    <dbReference type="NCBI Taxonomy" id="1178482"/>
    <lineage>
        <taxon>Bacteria</taxon>
        <taxon>Pseudomonadati</taxon>
        <taxon>Pseudomonadota</taxon>
        <taxon>Gammaproteobacteria</taxon>
        <taxon>Oceanospirillales</taxon>
        <taxon>Halomonadaceae</taxon>
        <taxon>Halomonas</taxon>
    </lineage>
</organism>
<dbReference type="InterPro" id="IPR029046">
    <property type="entry name" value="LolA/LolB/LppX"/>
</dbReference>
<dbReference type="InterPro" id="IPR004564">
    <property type="entry name" value="OM_lipoprot_carrier_LolA-like"/>
</dbReference>
<dbReference type="GO" id="GO:0015031">
    <property type="term" value="P:protein transport"/>
    <property type="evidence" value="ECO:0007669"/>
    <property type="project" value="UniProtKB-KW"/>
</dbReference>
<protein>
    <recommendedName>
        <fullName evidence="8">Outer membrane lipoprotein carrier protein LolA</fullName>
    </recommendedName>
</protein>
<name>W1N2E2_9GAMM</name>
<feature type="signal peptide" evidence="5">
    <location>
        <begin position="1"/>
        <end position="38"/>
    </location>
</feature>
<evidence type="ECO:0000256" key="1">
    <source>
        <dbReference type="ARBA" id="ARBA00011245"/>
    </source>
</evidence>
<comment type="subunit">
    <text evidence="1">Monomer.</text>
</comment>